<feature type="transmembrane region" description="Helical" evidence="1">
    <location>
        <begin position="48"/>
        <end position="73"/>
    </location>
</feature>
<reference evidence="2 3" key="1">
    <citation type="submission" date="2016-10" db="EMBL/GenBank/DDBJ databases">
        <authorList>
            <person name="de Groot N.N."/>
        </authorList>
    </citation>
    <scope>NUCLEOTIDE SEQUENCE [LARGE SCALE GENOMIC DNA]</scope>
    <source>
        <strain evidence="2 3">DSM 27375</strain>
    </source>
</reference>
<protein>
    <submittedName>
        <fullName evidence="2">Uncharacterized protein</fullName>
    </submittedName>
</protein>
<sequence>MLSHVPYSRRYVAVPYFTFAFLIGFLAWQICVKLGLSLRDDPIVLLRLFAQTLIWGCLVYALAATALLSAVVWTLSTRLDFSLQRKKQQMKLSLVFFIGGICLSVFGIVMNLTDTPPLDALYIPLHRLDL</sequence>
<evidence type="ECO:0000256" key="1">
    <source>
        <dbReference type="SAM" id="Phobius"/>
    </source>
</evidence>
<keyword evidence="1" id="KW-1133">Transmembrane helix</keyword>
<dbReference type="EMBL" id="FNBL01000007">
    <property type="protein sequence ID" value="SDF75745.1"/>
    <property type="molecule type" value="Genomic_DNA"/>
</dbReference>
<evidence type="ECO:0000313" key="2">
    <source>
        <dbReference type="EMBL" id="SDF75745.1"/>
    </source>
</evidence>
<dbReference type="OrthoDB" id="9844382at2"/>
<gene>
    <name evidence="2" type="ORF">SAMN04488117_10734</name>
</gene>
<dbReference type="AlphaFoldDB" id="A0A1G7NNT0"/>
<dbReference type="Proteomes" id="UP000182284">
    <property type="component" value="Unassembled WGS sequence"/>
</dbReference>
<evidence type="ECO:0000313" key="3">
    <source>
        <dbReference type="Proteomes" id="UP000182284"/>
    </source>
</evidence>
<feature type="transmembrane region" description="Helical" evidence="1">
    <location>
        <begin position="12"/>
        <end position="36"/>
    </location>
</feature>
<name>A0A1G7NNT0_9RHOB</name>
<accession>A0A1G7NNT0</accession>
<dbReference type="RefSeq" id="WP_074645533.1">
    <property type="nucleotide sequence ID" value="NZ_FNBL01000007.1"/>
</dbReference>
<keyword evidence="1" id="KW-0472">Membrane</keyword>
<proteinExistence type="predicted"/>
<keyword evidence="1" id="KW-0812">Transmembrane</keyword>
<organism evidence="2 3">
    <name type="scientific">Celeribacter baekdonensis</name>
    <dbReference type="NCBI Taxonomy" id="875171"/>
    <lineage>
        <taxon>Bacteria</taxon>
        <taxon>Pseudomonadati</taxon>
        <taxon>Pseudomonadota</taxon>
        <taxon>Alphaproteobacteria</taxon>
        <taxon>Rhodobacterales</taxon>
        <taxon>Roseobacteraceae</taxon>
        <taxon>Celeribacter</taxon>
    </lineage>
</organism>
<feature type="transmembrane region" description="Helical" evidence="1">
    <location>
        <begin position="94"/>
        <end position="112"/>
    </location>
</feature>